<evidence type="ECO:0000313" key="2">
    <source>
        <dbReference type="Proteomes" id="UP000805193"/>
    </source>
</evidence>
<organism evidence="1 2">
    <name type="scientific">Ixodes persulcatus</name>
    <name type="common">Taiga tick</name>
    <dbReference type="NCBI Taxonomy" id="34615"/>
    <lineage>
        <taxon>Eukaryota</taxon>
        <taxon>Metazoa</taxon>
        <taxon>Ecdysozoa</taxon>
        <taxon>Arthropoda</taxon>
        <taxon>Chelicerata</taxon>
        <taxon>Arachnida</taxon>
        <taxon>Acari</taxon>
        <taxon>Parasitiformes</taxon>
        <taxon>Ixodida</taxon>
        <taxon>Ixodoidea</taxon>
        <taxon>Ixodidae</taxon>
        <taxon>Ixodinae</taxon>
        <taxon>Ixodes</taxon>
    </lineage>
</organism>
<comment type="caution">
    <text evidence="1">The sequence shown here is derived from an EMBL/GenBank/DDBJ whole genome shotgun (WGS) entry which is preliminary data.</text>
</comment>
<gene>
    <name evidence="1" type="ORF">HPB47_006926</name>
</gene>
<accession>A0AC60P9V1</accession>
<keyword evidence="2" id="KW-1185">Reference proteome</keyword>
<proteinExistence type="predicted"/>
<sequence>MGAGELSKEREKRVELERQVEELKKGKTLKVRLDQCKGECGDRVESMGSELYSCALSMPQWPGPCGASSCGPSSSKSHRQAKDDPGGESHDQNFLTTCVGSLSELGELLSGMVQLYRRKTGAPRAPLTWCSGALHALFHYMRCSQLEHSEHGSSRRAMGPELIYERPYQVLPPLVEWVRVAHAHAEHRRSPIVDQDDVMQAARLLLPGVDCPVRAFGHQQEERLLGKRLEEADWARLVQTELALRLLSLCGQGGQLLAQALPLLPASSRLDTRDERGLTPLMLACARGDEPAARLLVQAGADVHAEASPASAREDPTVPETQSWTALTFATTQGMISTVRLLLEKGANVEGSAAPNEEKITETPLQLAVAFSQLELMALLLSYGANPFFSTPFRDAQSYGGAQPRGCYGAAAVAAAHGRRGALRTLLAHRSPPDTRDADVLSLHEILAEGVAGTTDRRRPKVPSPTGEPDSVDGSMCKSNRLSKAHVKALQEAMYQSAENGYLEITLDLRNIGVPWTLHCWMQTLTTAHEQQLENTIDELLQDFLHVWPEDCSAQFVDDCLPLLFSIFRHSKNEGTTLLMADIFSVCYGEDSIKEIRDVSLSGGARIDPKYVNNPEMSDVQFRVEGRVFYAHKIILVNASPRFKSMLSSKSAEGSPPVVQINDIRYDVFQLVMQYLYKGGCEDFDIDQSDVLELMTAATFFQLDGLVRFCEARCSKSVDLDNVVATYVHAKVYNAVQLLEYCQGFLLQNLVALLTYDDGVRKLLFGKRLHNHDVLSGLLLTLQARVKQRGAHSKALHKRKSAKDKLLAHAAAK</sequence>
<protein>
    <submittedName>
        <fullName evidence="1">Uncharacterized protein</fullName>
    </submittedName>
</protein>
<name>A0AC60P9V1_IXOPE</name>
<evidence type="ECO:0000313" key="1">
    <source>
        <dbReference type="EMBL" id="KAG0415898.1"/>
    </source>
</evidence>
<dbReference type="EMBL" id="JABSTQ010011012">
    <property type="protein sequence ID" value="KAG0415898.1"/>
    <property type="molecule type" value="Genomic_DNA"/>
</dbReference>
<dbReference type="Proteomes" id="UP000805193">
    <property type="component" value="Unassembled WGS sequence"/>
</dbReference>
<reference evidence="1 2" key="1">
    <citation type="journal article" date="2020" name="Cell">
        <title>Large-Scale Comparative Analyses of Tick Genomes Elucidate Their Genetic Diversity and Vector Capacities.</title>
        <authorList>
            <consortium name="Tick Genome and Microbiome Consortium (TIGMIC)"/>
            <person name="Jia N."/>
            <person name="Wang J."/>
            <person name="Shi W."/>
            <person name="Du L."/>
            <person name="Sun Y."/>
            <person name="Zhan W."/>
            <person name="Jiang J.F."/>
            <person name="Wang Q."/>
            <person name="Zhang B."/>
            <person name="Ji P."/>
            <person name="Bell-Sakyi L."/>
            <person name="Cui X.M."/>
            <person name="Yuan T.T."/>
            <person name="Jiang B.G."/>
            <person name="Yang W.F."/>
            <person name="Lam T.T."/>
            <person name="Chang Q.C."/>
            <person name="Ding S.J."/>
            <person name="Wang X.J."/>
            <person name="Zhu J.G."/>
            <person name="Ruan X.D."/>
            <person name="Zhao L."/>
            <person name="Wei J.T."/>
            <person name="Ye R.Z."/>
            <person name="Que T.C."/>
            <person name="Du C.H."/>
            <person name="Zhou Y.H."/>
            <person name="Cheng J.X."/>
            <person name="Dai P.F."/>
            <person name="Guo W.B."/>
            <person name="Han X.H."/>
            <person name="Huang E.J."/>
            <person name="Li L.F."/>
            <person name="Wei W."/>
            <person name="Gao Y.C."/>
            <person name="Liu J.Z."/>
            <person name="Shao H.Z."/>
            <person name="Wang X."/>
            <person name="Wang C.C."/>
            <person name="Yang T.C."/>
            <person name="Huo Q.B."/>
            <person name="Li W."/>
            <person name="Chen H.Y."/>
            <person name="Chen S.E."/>
            <person name="Zhou L.G."/>
            <person name="Ni X.B."/>
            <person name="Tian J.H."/>
            <person name="Sheng Y."/>
            <person name="Liu T."/>
            <person name="Pan Y.S."/>
            <person name="Xia L.Y."/>
            <person name="Li J."/>
            <person name="Zhao F."/>
            <person name="Cao W.C."/>
        </authorList>
    </citation>
    <scope>NUCLEOTIDE SEQUENCE [LARGE SCALE GENOMIC DNA]</scope>
    <source>
        <strain evidence="1">Iper-2018</strain>
    </source>
</reference>